<keyword evidence="2" id="KW-1185">Reference proteome</keyword>
<organism evidence="1 2">
    <name type="scientific">Cyphomyrmex costatus</name>
    <dbReference type="NCBI Taxonomy" id="456900"/>
    <lineage>
        <taxon>Eukaryota</taxon>
        <taxon>Metazoa</taxon>
        <taxon>Ecdysozoa</taxon>
        <taxon>Arthropoda</taxon>
        <taxon>Hexapoda</taxon>
        <taxon>Insecta</taxon>
        <taxon>Pterygota</taxon>
        <taxon>Neoptera</taxon>
        <taxon>Endopterygota</taxon>
        <taxon>Hymenoptera</taxon>
        <taxon>Apocrita</taxon>
        <taxon>Aculeata</taxon>
        <taxon>Formicoidea</taxon>
        <taxon>Formicidae</taxon>
        <taxon>Myrmicinae</taxon>
        <taxon>Cyphomyrmex</taxon>
    </lineage>
</organism>
<name>A0A151I9V6_9HYME</name>
<dbReference type="EMBL" id="KQ978289">
    <property type="protein sequence ID" value="KYM95569.1"/>
    <property type="molecule type" value="Genomic_DNA"/>
</dbReference>
<dbReference type="Proteomes" id="UP000078542">
    <property type="component" value="Unassembled WGS sequence"/>
</dbReference>
<gene>
    <name evidence="1" type="ORF">ALC62_13793</name>
</gene>
<proteinExistence type="predicted"/>
<sequence length="69" mass="7825">MEKLDVVCSFCGIIGSYNTIMNHINCDHPDTETDNFESHFGCSSVQEELQENSQIDQTDNSKSNIFCFL</sequence>
<accession>A0A151I9V6</accession>
<evidence type="ECO:0000313" key="1">
    <source>
        <dbReference type="EMBL" id="KYM95569.1"/>
    </source>
</evidence>
<dbReference type="AlphaFoldDB" id="A0A151I9V6"/>
<protein>
    <submittedName>
        <fullName evidence="1">Uncharacterized protein</fullName>
    </submittedName>
</protein>
<evidence type="ECO:0000313" key="2">
    <source>
        <dbReference type="Proteomes" id="UP000078542"/>
    </source>
</evidence>
<reference evidence="1 2" key="1">
    <citation type="submission" date="2016-03" db="EMBL/GenBank/DDBJ databases">
        <title>Cyphomyrmex costatus WGS genome.</title>
        <authorList>
            <person name="Nygaard S."/>
            <person name="Hu H."/>
            <person name="Boomsma J."/>
            <person name="Zhang G."/>
        </authorList>
    </citation>
    <scope>NUCLEOTIDE SEQUENCE [LARGE SCALE GENOMIC DNA]</scope>
    <source>
        <strain evidence="1">MS0001</strain>
        <tissue evidence="1">Whole body</tissue>
    </source>
</reference>